<keyword evidence="3" id="KW-1185">Reference proteome</keyword>
<feature type="region of interest" description="Disordered" evidence="1">
    <location>
        <begin position="30"/>
        <end position="63"/>
    </location>
</feature>
<dbReference type="Proteomes" id="UP000003844">
    <property type="component" value="Unassembled WGS sequence"/>
</dbReference>
<reference evidence="3" key="1">
    <citation type="journal article" date="2012" name="Stand. Genomic Sci.">
        <title>Genome sequence of the Antarctic rhodopsins-containing flavobacterium Gillisia limnaea type strain (R-8282(T)).</title>
        <authorList>
            <person name="Riedel T."/>
            <person name="Held B."/>
            <person name="Nolan M."/>
            <person name="Lucas S."/>
            <person name="Lapidus A."/>
            <person name="Tice H."/>
            <person name="Del Rio T.G."/>
            <person name="Cheng J.F."/>
            <person name="Han C."/>
            <person name="Tapia R."/>
            <person name="Goodwin L.A."/>
            <person name="Pitluck S."/>
            <person name="Liolios K."/>
            <person name="Mavromatis K."/>
            <person name="Pagani I."/>
            <person name="Ivanova N."/>
            <person name="Mikhailova N."/>
            <person name="Pati A."/>
            <person name="Chen A."/>
            <person name="Palaniappan K."/>
            <person name="Land M."/>
            <person name="Rohde M."/>
            <person name="Tindall B.J."/>
            <person name="Detter J.C."/>
            <person name="Goker M."/>
            <person name="Bristow J."/>
            <person name="Eisen J.A."/>
            <person name="Markowitz V."/>
            <person name="Hugenholtz P."/>
            <person name="Kyrpides N.C."/>
            <person name="Klenk H.P."/>
            <person name="Woyke T."/>
        </authorList>
    </citation>
    <scope>NUCLEOTIDE SEQUENCE [LARGE SCALE GENOMIC DNA]</scope>
    <source>
        <strain evidence="3">DSM 15749 / LMG 21470 / R-8282</strain>
    </source>
</reference>
<dbReference type="HOGENOM" id="CLU_1314006_0_0_10"/>
<protein>
    <recommendedName>
        <fullName evidence="4">Lipoprotein</fullName>
    </recommendedName>
</protein>
<evidence type="ECO:0000313" key="3">
    <source>
        <dbReference type="Proteomes" id="UP000003844"/>
    </source>
</evidence>
<evidence type="ECO:0000313" key="2">
    <source>
        <dbReference type="EMBL" id="EHQ03141.1"/>
    </source>
</evidence>
<feature type="compositionally biased region" description="Polar residues" evidence="1">
    <location>
        <begin position="38"/>
        <end position="53"/>
    </location>
</feature>
<evidence type="ECO:0008006" key="4">
    <source>
        <dbReference type="Google" id="ProtNLM"/>
    </source>
</evidence>
<dbReference type="eggNOG" id="ENOG5032WB4">
    <property type="taxonomic scope" value="Bacteria"/>
</dbReference>
<organism evidence="2 3">
    <name type="scientific">Gillisia limnaea (strain DSM 15749 / LMG 21470 / R-8282)</name>
    <dbReference type="NCBI Taxonomy" id="865937"/>
    <lineage>
        <taxon>Bacteria</taxon>
        <taxon>Pseudomonadati</taxon>
        <taxon>Bacteroidota</taxon>
        <taxon>Flavobacteriia</taxon>
        <taxon>Flavobacteriales</taxon>
        <taxon>Flavobacteriaceae</taxon>
        <taxon>Gillisia</taxon>
    </lineage>
</organism>
<accession>H2BXL7</accession>
<dbReference type="EMBL" id="JH594606">
    <property type="protein sequence ID" value="EHQ03141.1"/>
    <property type="molecule type" value="Genomic_DNA"/>
</dbReference>
<dbReference type="STRING" id="865937.Gilli_2519"/>
<gene>
    <name evidence="2" type="ORF">Gilli_2519</name>
</gene>
<name>H2BXL7_GILLR</name>
<sequence>MIENRYSKILKLRICTLIFSLVLSGCQNNSKVSEEKPTQTTVERVQTTSSPKQTGEALDSPSSEKPLLVITSNALQIVSRPSGSTTELPTGMEMGELSKIVANVLNTEIPEPQVNSECGAGAMTMLIWGNGLNLMFQKGQGSESDKMLFVGWSLGEFNNEGNLTTMAGIGVGSKRSELEAAYTIEVKKTTLGYEFSTGPEGLYGILKGPSPDDKIEFMWSGLSCNFR</sequence>
<proteinExistence type="predicted"/>
<dbReference type="PROSITE" id="PS51257">
    <property type="entry name" value="PROKAR_LIPOPROTEIN"/>
    <property type="match status" value="1"/>
</dbReference>
<evidence type="ECO:0000256" key="1">
    <source>
        <dbReference type="SAM" id="MobiDB-lite"/>
    </source>
</evidence>
<dbReference type="AlphaFoldDB" id="H2BXL7"/>